<dbReference type="EMBL" id="QGKX02000004">
    <property type="protein sequence ID" value="KAF3603473.1"/>
    <property type="molecule type" value="Genomic_DNA"/>
</dbReference>
<evidence type="ECO:0000313" key="1">
    <source>
        <dbReference type="EMBL" id="KAF3603473.1"/>
    </source>
</evidence>
<sequence>MSIERVEELERPTGARATYRSELRHPLASFEVWSSRLERVSAARSRTRCETKAGVHCDIINPLGISL</sequence>
<evidence type="ECO:0000313" key="2">
    <source>
        <dbReference type="Proteomes" id="UP000712600"/>
    </source>
</evidence>
<accession>A0A8S9STG2</accession>
<comment type="caution">
    <text evidence="1">The sequence shown here is derived from an EMBL/GenBank/DDBJ whole genome shotgun (WGS) entry which is preliminary data.</text>
</comment>
<gene>
    <name evidence="1" type="ORF">F2Q69_00037584</name>
</gene>
<proteinExistence type="predicted"/>
<reference evidence="1" key="1">
    <citation type="submission" date="2019-12" db="EMBL/GenBank/DDBJ databases">
        <title>Genome sequencing and annotation of Brassica cretica.</title>
        <authorList>
            <person name="Studholme D.J."/>
            <person name="Sarris P."/>
        </authorList>
    </citation>
    <scope>NUCLEOTIDE SEQUENCE</scope>
    <source>
        <strain evidence="1">PFS-109/04</strain>
        <tissue evidence="1">Leaf</tissue>
    </source>
</reference>
<dbReference type="Proteomes" id="UP000712600">
    <property type="component" value="Unassembled WGS sequence"/>
</dbReference>
<organism evidence="1 2">
    <name type="scientific">Brassica cretica</name>
    <name type="common">Mustard</name>
    <dbReference type="NCBI Taxonomy" id="69181"/>
    <lineage>
        <taxon>Eukaryota</taxon>
        <taxon>Viridiplantae</taxon>
        <taxon>Streptophyta</taxon>
        <taxon>Embryophyta</taxon>
        <taxon>Tracheophyta</taxon>
        <taxon>Spermatophyta</taxon>
        <taxon>Magnoliopsida</taxon>
        <taxon>eudicotyledons</taxon>
        <taxon>Gunneridae</taxon>
        <taxon>Pentapetalae</taxon>
        <taxon>rosids</taxon>
        <taxon>malvids</taxon>
        <taxon>Brassicales</taxon>
        <taxon>Brassicaceae</taxon>
        <taxon>Brassiceae</taxon>
        <taxon>Brassica</taxon>
    </lineage>
</organism>
<dbReference type="AlphaFoldDB" id="A0A8S9STG2"/>
<protein>
    <submittedName>
        <fullName evidence="1">Uncharacterized protein</fullName>
    </submittedName>
</protein>
<name>A0A8S9STG2_BRACR</name>